<keyword evidence="2" id="KW-1185">Reference proteome</keyword>
<accession>A0A5B7DB98</accession>
<dbReference type="AlphaFoldDB" id="A0A5B7DB98"/>
<name>A0A5B7DB98_PORTR</name>
<sequence>MCVAQPRPPRGVAARGHSCSDLADQHFLTLARGQPLSLALSPSIPPYRSSNPIAAFNAKLHAINDPTWRDRKQKTYAAAAARHPPLSPSLTLPSLPILTQTACPAHPIYTKLSQFQKILK</sequence>
<gene>
    <name evidence="1" type="ORF">E2C01_011470</name>
</gene>
<comment type="caution">
    <text evidence="1">The sequence shown here is derived from an EMBL/GenBank/DDBJ whole genome shotgun (WGS) entry which is preliminary data.</text>
</comment>
<organism evidence="1 2">
    <name type="scientific">Portunus trituberculatus</name>
    <name type="common">Swimming crab</name>
    <name type="synonym">Neptunus trituberculatus</name>
    <dbReference type="NCBI Taxonomy" id="210409"/>
    <lineage>
        <taxon>Eukaryota</taxon>
        <taxon>Metazoa</taxon>
        <taxon>Ecdysozoa</taxon>
        <taxon>Arthropoda</taxon>
        <taxon>Crustacea</taxon>
        <taxon>Multicrustacea</taxon>
        <taxon>Malacostraca</taxon>
        <taxon>Eumalacostraca</taxon>
        <taxon>Eucarida</taxon>
        <taxon>Decapoda</taxon>
        <taxon>Pleocyemata</taxon>
        <taxon>Brachyura</taxon>
        <taxon>Eubrachyura</taxon>
        <taxon>Portunoidea</taxon>
        <taxon>Portunidae</taxon>
        <taxon>Portuninae</taxon>
        <taxon>Portunus</taxon>
    </lineage>
</organism>
<proteinExistence type="predicted"/>
<evidence type="ECO:0000313" key="2">
    <source>
        <dbReference type="Proteomes" id="UP000324222"/>
    </source>
</evidence>
<protein>
    <submittedName>
        <fullName evidence="1">Uncharacterized protein</fullName>
    </submittedName>
</protein>
<dbReference type="EMBL" id="VSRR010000694">
    <property type="protein sequence ID" value="MPC18582.1"/>
    <property type="molecule type" value="Genomic_DNA"/>
</dbReference>
<reference evidence="1 2" key="1">
    <citation type="submission" date="2019-05" db="EMBL/GenBank/DDBJ databases">
        <title>Another draft genome of Portunus trituberculatus and its Hox gene families provides insights of decapod evolution.</title>
        <authorList>
            <person name="Jeong J.-H."/>
            <person name="Song I."/>
            <person name="Kim S."/>
            <person name="Choi T."/>
            <person name="Kim D."/>
            <person name="Ryu S."/>
            <person name="Kim W."/>
        </authorList>
    </citation>
    <scope>NUCLEOTIDE SEQUENCE [LARGE SCALE GENOMIC DNA]</scope>
    <source>
        <tissue evidence="1">Muscle</tissue>
    </source>
</reference>
<evidence type="ECO:0000313" key="1">
    <source>
        <dbReference type="EMBL" id="MPC18582.1"/>
    </source>
</evidence>
<dbReference type="Proteomes" id="UP000324222">
    <property type="component" value="Unassembled WGS sequence"/>
</dbReference>